<feature type="transmembrane region" description="Helical" evidence="1">
    <location>
        <begin position="81"/>
        <end position="100"/>
    </location>
</feature>
<dbReference type="AlphaFoldDB" id="A0A9P1D9P1"/>
<evidence type="ECO:0000313" key="3">
    <source>
        <dbReference type="EMBL" id="CAL1160119.1"/>
    </source>
</evidence>
<reference evidence="2" key="1">
    <citation type="submission" date="2022-10" db="EMBL/GenBank/DDBJ databases">
        <authorList>
            <person name="Chen Y."/>
            <person name="Dougan E. K."/>
            <person name="Chan C."/>
            <person name="Rhodes N."/>
            <person name="Thang M."/>
        </authorList>
    </citation>
    <scope>NUCLEOTIDE SEQUENCE</scope>
</reference>
<reference evidence="3" key="2">
    <citation type="submission" date="2024-04" db="EMBL/GenBank/DDBJ databases">
        <authorList>
            <person name="Chen Y."/>
            <person name="Shah S."/>
            <person name="Dougan E. K."/>
            <person name="Thang M."/>
            <person name="Chan C."/>
        </authorList>
    </citation>
    <scope>NUCLEOTIDE SEQUENCE [LARGE SCALE GENOMIC DNA]</scope>
</reference>
<keyword evidence="1" id="KW-0472">Membrane</keyword>
<protein>
    <submittedName>
        <fullName evidence="4">Kinesin-like protein KIF6</fullName>
    </submittedName>
</protein>
<evidence type="ECO:0000256" key="1">
    <source>
        <dbReference type="SAM" id="Phobius"/>
    </source>
</evidence>
<comment type="caution">
    <text evidence="2">The sequence shown here is derived from an EMBL/GenBank/DDBJ whole genome shotgun (WGS) entry which is preliminary data.</text>
</comment>
<dbReference type="EMBL" id="CAMXCT020003890">
    <property type="protein sequence ID" value="CAL1160119.1"/>
    <property type="molecule type" value="Genomic_DNA"/>
</dbReference>
<keyword evidence="5" id="KW-1185">Reference proteome</keyword>
<proteinExistence type="predicted"/>
<gene>
    <name evidence="2" type="ORF">C1SCF055_LOCUS32357</name>
</gene>
<evidence type="ECO:0000313" key="2">
    <source>
        <dbReference type="EMBL" id="CAI4006744.1"/>
    </source>
</evidence>
<keyword evidence="1" id="KW-1133">Transmembrane helix</keyword>
<accession>A0A9P1D9P1</accession>
<feature type="transmembrane region" description="Helical" evidence="1">
    <location>
        <begin position="130"/>
        <end position="155"/>
    </location>
</feature>
<evidence type="ECO:0000313" key="4">
    <source>
        <dbReference type="EMBL" id="CAL4794056.1"/>
    </source>
</evidence>
<name>A0A9P1D9P1_9DINO</name>
<evidence type="ECO:0000313" key="5">
    <source>
        <dbReference type="Proteomes" id="UP001152797"/>
    </source>
</evidence>
<dbReference type="Proteomes" id="UP001152797">
    <property type="component" value="Unassembled WGS sequence"/>
</dbReference>
<sequence>MAALDRAENGQAMPVVQGIPVQPAPGVIGLQIDPVPVTMLDLPIQVVLSYRTAVTCFAVLDIAFTVLNVVAAYATGLVWNWWQLLFLVFLLGPLCGVLGASWLRRELVGVYLAFCIVKTCIQLYSAIFGFFLWAILFVFLQIWITKIVATFCYFLGRLSPIQRQMALDAKDYEVQRVYW</sequence>
<dbReference type="EMBL" id="CAMXCT010003890">
    <property type="protein sequence ID" value="CAI4006744.1"/>
    <property type="molecule type" value="Genomic_DNA"/>
</dbReference>
<feature type="transmembrane region" description="Helical" evidence="1">
    <location>
        <begin position="107"/>
        <end position="124"/>
    </location>
</feature>
<dbReference type="EMBL" id="CAMXCT030003890">
    <property type="protein sequence ID" value="CAL4794056.1"/>
    <property type="molecule type" value="Genomic_DNA"/>
</dbReference>
<keyword evidence="1" id="KW-0812">Transmembrane</keyword>
<feature type="transmembrane region" description="Helical" evidence="1">
    <location>
        <begin position="53"/>
        <end position="75"/>
    </location>
</feature>
<organism evidence="2">
    <name type="scientific">Cladocopium goreaui</name>
    <dbReference type="NCBI Taxonomy" id="2562237"/>
    <lineage>
        <taxon>Eukaryota</taxon>
        <taxon>Sar</taxon>
        <taxon>Alveolata</taxon>
        <taxon>Dinophyceae</taxon>
        <taxon>Suessiales</taxon>
        <taxon>Symbiodiniaceae</taxon>
        <taxon>Cladocopium</taxon>
    </lineage>
</organism>